<accession>A0A1H4NRI5</accession>
<sequence length="123" mass="13278">MSRTVRQVPADWQHPRNSGGRYVPLLESGPDAPSPDPARSMPAWPAAERTHWQLYETTSAGTPVSPPCASPEALAKWLADHHVEAAPGFTGTEAQWLAAIKRGGVIPPVMTVGKQMVNPLDYT</sequence>
<evidence type="ECO:0000313" key="2">
    <source>
        <dbReference type="EMBL" id="SEB97739.1"/>
    </source>
</evidence>
<dbReference type="EMBL" id="FNTH01000001">
    <property type="protein sequence ID" value="SEB97739.1"/>
    <property type="molecule type" value="Genomic_DNA"/>
</dbReference>
<proteinExistence type="predicted"/>
<reference evidence="2 3" key="1">
    <citation type="submission" date="2016-10" db="EMBL/GenBank/DDBJ databases">
        <authorList>
            <person name="de Groot N.N."/>
        </authorList>
    </citation>
    <scope>NUCLEOTIDE SEQUENCE [LARGE SCALE GENOMIC DNA]</scope>
    <source>
        <strain evidence="2 3">MT12</strain>
    </source>
</reference>
<protein>
    <submittedName>
        <fullName evidence="2">Uncharacterized protein</fullName>
    </submittedName>
</protein>
<dbReference type="RefSeq" id="WP_143046589.1">
    <property type="nucleotide sequence ID" value="NZ_FNTH01000001.1"/>
</dbReference>
<evidence type="ECO:0000256" key="1">
    <source>
        <dbReference type="SAM" id="MobiDB-lite"/>
    </source>
</evidence>
<feature type="region of interest" description="Disordered" evidence="1">
    <location>
        <begin position="1"/>
        <end position="42"/>
    </location>
</feature>
<gene>
    <name evidence="2" type="ORF">SAMN05444164_0706</name>
</gene>
<name>A0A1H4NRI5_9BRAD</name>
<evidence type="ECO:0000313" key="3">
    <source>
        <dbReference type="Proteomes" id="UP000198992"/>
    </source>
</evidence>
<dbReference type="AlphaFoldDB" id="A0A1H4NRI5"/>
<dbReference type="OrthoDB" id="8235990at2"/>
<dbReference type="Proteomes" id="UP000198992">
    <property type="component" value="Unassembled WGS sequence"/>
</dbReference>
<organism evidence="2 3">
    <name type="scientific">Bradyrhizobium erythrophlei</name>
    <dbReference type="NCBI Taxonomy" id="1437360"/>
    <lineage>
        <taxon>Bacteria</taxon>
        <taxon>Pseudomonadati</taxon>
        <taxon>Pseudomonadota</taxon>
        <taxon>Alphaproteobacteria</taxon>
        <taxon>Hyphomicrobiales</taxon>
        <taxon>Nitrobacteraceae</taxon>
        <taxon>Bradyrhizobium</taxon>
    </lineage>
</organism>